<dbReference type="AlphaFoldDB" id="A0A391NVL5"/>
<reference evidence="1 2" key="1">
    <citation type="journal article" date="2018" name="PLoS ONE">
        <title>The draft genome of Kipferlia bialata reveals reductive genome evolution in fornicate parasites.</title>
        <authorList>
            <person name="Tanifuji G."/>
            <person name="Takabayashi S."/>
            <person name="Kume K."/>
            <person name="Takagi M."/>
            <person name="Nakayama T."/>
            <person name="Kamikawa R."/>
            <person name="Inagaki Y."/>
            <person name="Hashimoto T."/>
        </authorList>
    </citation>
    <scope>NUCLEOTIDE SEQUENCE [LARGE SCALE GENOMIC DNA]</scope>
    <source>
        <strain evidence="1">NY0173</strain>
    </source>
</reference>
<keyword evidence="2" id="KW-1185">Reference proteome</keyword>
<name>A0A391NVL5_9EUKA</name>
<sequence length="104" mass="11446">VNIRSRVVLSFVDDSHVEEGRVSPVQEEFEAPRRSMSPAELVPVITASPRPRRVSHSGSALLHSRMSTRHVSLSISLSLSLSLSLSTRHGIVSETDCSMGLYLY</sequence>
<organism evidence="1 2">
    <name type="scientific">Kipferlia bialata</name>
    <dbReference type="NCBI Taxonomy" id="797122"/>
    <lineage>
        <taxon>Eukaryota</taxon>
        <taxon>Metamonada</taxon>
        <taxon>Carpediemonas-like organisms</taxon>
        <taxon>Kipferlia</taxon>
    </lineage>
</organism>
<evidence type="ECO:0000313" key="2">
    <source>
        <dbReference type="Proteomes" id="UP000265618"/>
    </source>
</evidence>
<dbReference type="Proteomes" id="UP000265618">
    <property type="component" value="Unassembled WGS sequence"/>
</dbReference>
<feature type="non-terminal residue" evidence="1">
    <location>
        <position position="1"/>
    </location>
</feature>
<accession>A0A391NVL5</accession>
<dbReference type="EMBL" id="BDIP01010041">
    <property type="protein sequence ID" value="GCA65171.1"/>
    <property type="molecule type" value="Genomic_DNA"/>
</dbReference>
<evidence type="ECO:0000313" key="1">
    <source>
        <dbReference type="EMBL" id="GCA65171.1"/>
    </source>
</evidence>
<proteinExistence type="predicted"/>
<comment type="caution">
    <text evidence="1">The sequence shown here is derived from an EMBL/GenBank/DDBJ whole genome shotgun (WGS) entry which is preliminary data.</text>
</comment>
<protein>
    <submittedName>
        <fullName evidence="1">Uncharacterized protein</fullName>
    </submittedName>
</protein>
<gene>
    <name evidence="1" type="ORF">KIPB_016439</name>
</gene>